<keyword evidence="3" id="KW-0804">Transcription</keyword>
<dbReference type="PROSITE" id="PS50987">
    <property type="entry name" value="HTH_ARSR_2"/>
    <property type="match status" value="1"/>
</dbReference>
<dbReference type="NCBIfam" id="NF033788">
    <property type="entry name" value="HTH_metalloreg"/>
    <property type="match status" value="1"/>
</dbReference>
<evidence type="ECO:0000259" key="4">
    <source>
        <dbReference type="PROSITE" id="PS50987"/>
    </source>
</evidence>
<proteinExistence type="predicted"/>
<keyword evidence="2" id="KW-0238">DNA-binding</keyword>
<dbReference type="AlphaFoldDB" id="A0A5D4RJL4"/>
<dbReference type="InterPro" id="IPR051081">
    <property type="entry name" value="HTH_MetalResp_TranReg"/>
</dbReference>
<evidence type="ECO:0000313" key="5">
    <source>
        <dbReference type="EMBL" id="TYS51487.1"/>
    </source>
</evidence>
<evidence type="ECO:0000256" key="2">
    <source>
        <dbReference type="ARBA" id="ARBA00023125"/>
    </source>
</evidence>
<sequence length="115" mass="13290">MLATVATINAKRVSSCLKTLGDPTRMLMMKLLSSDDYCVCQFVDMFDMSQPSISQHLKKLKIADYVNEERRGQWRYFSLNTECPEHELIQQILQQIPDSDEVLQQLRCRGENATC</sequence>
<dbReference type="PANTHER" id="PTHR33154:SF18">
    <property type="entry name" value="ARSENICAL RESISTANCE OPERON REPRESSOR"/>
    <property type="match status" value="1"/>
</dbReference>
<evidence type="ECO:0000313" key="6">
    <source>
        <dbReference type="Proteomes" id="UP000322997"/>
    </source>
</evidence>
<dbReference type="RefSeq" id="WP_079514060.1">
    <property type="nucleotide sequence ID" value="NZ_CP128801.1"/>
</dbReference>
<dbReference type="Proteomes" id="UP000322997">
    <property type="component" value="Unassembled WGS sequence"/>
</dbReference>
<evidence type="ECO:0000256" key="1">
    <source>
        <dbReference type="ARBA" id="ARBA00023015"/>
    </source>
</evidence>
<gene>
    <name evidence="5" type="ORF">FZC83_18130</name>
</gene>
<accession>A0A5D4RJL4</accession>
<dbReference type="SMART" id="SM00418">
    <property type="entry name" value="HTH_ARSR"/>
    <property type="match status" value="1"/>
</dbReference>
<reference evidence="5 6" key="1">
    <citation type="submission" date="2019-08" db="EMBL/GenBank/DDBJ databases">
        <title>Bacillus genomes from the desert of Cuatro Cienegas, Coahuila.</title>
        <authorList>
            <person name="Olmedo-Alvarez G."/>
        </authorList>
    </citation>
    <scope>NUCLEOTIDE SEQUENCE [LARGE SCALE GENOMIC DNA]</scope>
    <source>
        <strain evidence="5 6">CH108_3D</strain>
    </source>
</reference>
<dbReference type="CDD" id="cd00090">
    <property type="entry name" value="HTH_ARSR"/>
    <property type="match status" value="1"/>
</dbReference>
<feature type="domain" description="HTH arsR-type" evidence="4">
    <location>
        <begin position="5"/>
        <end position="100"/>
    </location>
</feature>
<dbReference type="PANTHER" id="PTHR33154">
    <property type="entry name" value="TRANSCRIPTIONAL REGULATOR, ARSR FAMILY"/>
    <property type="match status" value="1"/>
</dbReference>
<dbReference type="InterPro" id="IPR011991">
    <property type="entry name" value="ArsR-like_HTH"/>
</dbReference>
<organism evidence="5 6">
    <name type="scientific">Rossellomorea marisflavi</name>
    <dbReference type="NCBI Taxonomy" id="189381"/>
    <lineage>
        <taxon>Bacteria</taxon>
        <taxon>Bacillati</taxon>
        <taxon>Bacillota</taxon>
        <taxon>Bacilli</taxon>
        <taxon>Bacillales</taxon>
        <taxon>Bacillaceae</taxon>
        <taxon>Rossellomorea</taxon>
    </lineage>
</organism>
<dbReference type="Pfam" id="PF01022">
    <property type="entry name" value="HTH_5"/>
    <property type="match status" value="1"/>
</dbReference>
<name>A0A5D4RJL4_9BACI</name>
<dbReference type="EMBL" id="VTEQ01000006">
    <property type="protein sequence ID" value="TYS51487.1"/>
    <property type="molecule type" value="Genomic_DNA"/>
</dbReference>
<comment type="caution">
    <text evidence="5">The sequence shown here is derived from an EMBL/GenBank/DDBJ whole genome shotgun (WGS) entry which is preliminary data.</text>
</comment>
<protein>
    <submittedName>
        <fullName evidence="5">Winged helix-turn-helix transcriptional regulator</fullName>
    </submittedName>
</protein>
<dbReference type="SUPFAM" id="SSF46785">
    <property type="entry name" value="Winged helix' DNA-binding domain"/>
    <property type="match status" value="1"/>
</dbReference>
<dbReference type="GO" id="GO:0003677">
    <property type="term" value="F:DNA binding"/>
    <property type="evidence" value="ECO:0007669"/>
    <property type="project" value="UniProtKB-KW"/>
</dbReference>
<evidence type="ECO:0000256" key="3">
    <source>
        <dbReference type="ARBA" id="ARBA00023163"/>
    </source>
</evidence>
<dbReference type="PRINTS" id="PR00778">
    <property type="entry name" value="HTHARSR"/>
</dbReference>
<dbReference type="Gene3D" id="1.10.10.10">
    <property type="entry name" value="Winged helix-like DNA-binding domain superfamily/Winged helix DNA-binding domain"/>
    <property type="match status" value="1"/>
</dbReference>
<dbReference type="InterPro" id="IPR036388">
    <property type="entry name" value="WH-like_DNA-bd_sf"/>
</dbReference>
<dbReference type="InterPro" id="IPR036390">
    <property type="entry name" value="WH_DNA-bd_sf"/>
</dbReference>
<dbReference type="InterPro" id="IPR001845">
    <property type="entry name" value="HTH_ArsR_DNA-bd_dom"/>
</dbReference>
<keyword evidence="1" id="KW-0805">Transcription regulation</keyword>
<dbReference type="GO" id="GO:0003700">
    <property type="term" value="F:DNA-binding transcription factor activity"/>
    <property type="evidence" value="ECO:0007669"/>
    <property type="project" value="InterPro"/>
</dbReference>